<name>A0AAE9IYK9_CAEBR</name>
<evidence type="ECO:0000256" key="8">
    <source>
        <dbReference type="ARBA" id="ARBA00022833"/>
    </source>
</evidence>
<dbReference type="Pfam" id="PF05019">
    <property type="entry name" value="Coq4"/>
    <property type="match status" value="1"/>
</dbReference>
<evidence type="ECO:0000256" key="4">
    <source>
        <dbReference type="ARBA" id="ARBA00022723"/>
    </source>
</evidence>
<feature type="compositionally biased region" description="Polar residues" evidence="17">
    <location>
        <begin position="612"/>
        <end position="632"/>
    </location>
</feature>
<evidence type="ECO:0000256" key="14">
    <source>
        <dbReference type="ARBA" id="ARBA00063988"/>
    </source>
</evidence>
<feature type="binding site" evidence="16">
    <location>
        <position position="134"/>
    </location>
    <ligand>
        <name>Zn(2+)</name>
        <dbReference type="ChEBI" id="CHEBI:29105"/>
    </ligand>
</feature>
<feature type="binding site" evidence="16">
    <location>
        <position position="149"/>
    </location>
    <ligand>
        <name>Zn(2+)</name>
        <dbReference type="ChEBI" id="CHEBI:29105"/>
    </ligand>
</feature>
<dbReference type="GO" id="GO:0120539">
    <property type="term" value="F:4-hydroxy-3-methoxy-5-polyprenylbenzoate decarboxylase activity"/>
    <property type="evidence" value="ECO:0007669"/>
    <property type="project" value="UniProtKB-EC"/>
</dbReference>
<keyword evidence="3 16" id="KW-0831">Ubiquinone biosynthesis</keyword>
<keyword evidence="10 16" id="KW-0496">Mitochondrion</keyword>
<dbReference type="Gene3D" id="3.40.50.720">
    <property type="entry name" value="NAD(P)-binding Rossmann-like Domain"/>
    <property type="match status" value="1"/>
</dbReference>
<evidence type="ECO:0000256" key="16">
    <source>
        <dbReference type="HAMAP-Rule" id="MF_03111"/>
    </source>
</evidence>
<comment type="similarity">
    <text evidence="1">Belongs to the ubiquitin-activating E1 family. UBA5 subfamily.</text>
</comment>
<accession>A0AAE9IYK9</accession>
<dbReference type="AlphaFoldDB" id="A0AAE9IYK9"/>
<dbReference type="InterPro" id="IPR007715">
    <property type="entry name" value="Coq4"/>
</dbReference>
<protein>
    <recommendedName>
        <fullName evidence="2">Ubiquitin-like modifier-activating enzyme 5</fullName>
    </recommendedName>
    <alternativeName>
        <fullName evidence="15">4-hydroxy-3-methoxy-5-polyprenylbenzoate decarboxylase</fullName>
    </alternativeName>
</protein>
<dbReference type="FunFam" id="3.40.50.720:FF:000066">
    <property type="entry name" value="Putative ubiquitin-like modifier-activating enzyme 5"/>
    <property type="match status" value="1"/>
</dbReference>
<feature type="domain" description="THIF-type NAD/FAD binding fold" evidence="18">
    <location>
        <begin position="292"/>
        <end position="541"/>
    </location>
</feature>
<dbReference type="SUPFAM" id="SSF69572">
    <property type="entry name" value="Activating enzymes of the ubiquitin-like proteins"/>
    <property type="match status" value="1"/>
</dbReference>
<dbReference type="InterPro" id="IPR027540">
    <property type="entry name" value="Coq4_euk"/>
</dbReference>
<keyword evidence="12 16" id="KW-0456">Lyase</keyword>
<comment type="subunit">
    <text evidence="14">Interacts with ufc-1.</text>
</comment>
<evidence type="ECO:0000256" key="2">
    <source>
        <dbReference type="ARBA" id="ARBA00016279"/>
    </source>
</evidence>
<evidence type="ECO:0000313" key="20">
    <source>
        <dbReference type="Proteomes" id="UP000827892"/>
    </source>
</evidence>
<dbReference type="InterPro" id="IPR000594">
    <property type="entry name" value="ThiF_NAD_FAD-bd"/>
</dbReference>
<dbReference type="Proteomes" id="UP000827892">
    <property type="component" value="Chromosome I"/>
</dbReference>
<feature type="region of interest" description="Disordered" evidence="17">
    <location>
        <begin position="589"/>
        <end position="632"/>
    </location>
</feature>
<dbReference type="GO" id="GO:0008270">
    <property type="term" value="F:zinc ion binding"/>
    <property type="evidence" value="ECO:0007669"/>
    <property type="project" value="UniProtKB-UniRule"/>
</dbReference>
<dbReference type="InterPro" id="IPR029752">
    <property type="entry name" value="D-isomer_DH_CS1"/>
</dbReference>
<keyword evidence="6" id="KW-0833">Ubl conjugation pathway</keyword>
<comment type="cofactor">
    <cofactor evidence="16">
        <name>Zn(2+)</name>
        <dbReference type="ChEBI" id="CHEBI:29105"/>
    </cofactor>
</comment>
<dbReference type="GO" id="GO:0008641">
    <property type="term" value="F:ubiquitin-like modifier activating enzyme activity"/>
    <property type="evidence" value="ECO:0007669"/>
    <property type="project" value="InterPro"/>
</dbReference>
<keyword evidence="5" id="KW-0547">Nucleotide-binding</keyword>
<evidence type="ECO:0000256" key="17">
    <source>
        <dbReference type="SAM" id="MobiDB-lite"/>
    </source>
</evidence>
<reference evidence="19 20" key="1">
    <citation type="submission" date="2022-05" db="EMBL/GenBank/DDBJ databases">
        <title>Chromosome-level reference genomes for two strains of Caenorhabditis briggsae: an improved platform for comparative genomics.</title>
        <authorList>
            <person name="Stevens L."/>
            <person name="Andersen E.C."/>
        </authorList>
    </citation>
    <scope>NUCLEOTIDE SEQUENCE [LARGE SCALE GENOMIC DNA]</scope>
    <source>
        <strain evidence="19">QX1410_ONT</strain>
        <tissue evidence="19">Whole-organism</tissue>
    </source>
</reference>
<comment type="function">
    <text evidence="16">Lyase that catalyzes the C1-decarboxylation of 4-hydroxy-3-methoxy-5-(all-trans-polyprenyl)benzoic acid into 2-methoxy-6-(all-trans-polyprenyl)phenol during ubiquinone biosynthesis.</text>
</comment>
<proteinExistence type="inferred from homology"/>
<dbReference type="PANTHER" id="PTHR12922">
    <property type="entry name" value="UBIQUINONE BIOSYNTHESIS PROTEIN"/>
    <property type="match status" value="1"/>
</dbReference>
<keyword evidence="9" id="KW-0067">ATP-binding</keyword>
<evidence type="ECO:0000256" key="15">
    <source>
        <dbReference type="ARBA" id="ARBA00081568"/>
    </source>
</evidence>
<keyword evidence="11 16" id="KW-0472">Membrane</keyword>
<dbReference type="EMBL" id="CP090891">
    <property type="protein sequence ID" value="ULU11682.1"/>
    <property type="molecule type" value="Genomic_DNA"/>
</dbReference>
<dbReference type="PROSITE" id="PS00065">
    <property type="entry name" value="D_2_HYDROXYACID_DH_1"/>
    <property type="match status" value="1"/>
</dbReference>
<dbReference type="HAMAP" id="MF_03111">
    <property type="entry name" value="Coq4"/>
    <property type="match status" value="1"/>
</dbReference>
<feature type="binding site" evidence="16">
    <location>
        <position position="133"/>
    </location>
    <ligand>
        <name>Zn(2+)</name>
        <dbReference type="ChEBI" id="CHEBI:29105"/>
    </ligand>
</feature>
<dbReference type="GO" id="GO:0031314">
    <property type="term" value="C:extrinsic component of mitochondrial inner membrane"/>
    <property type="evidence" value="ECO:0007669"/>
    <property type="project" value="UniProtKB-UniRule"/>
</dbReference>
<sequence>MSAQKLYGSHVPLAPLSRILLGIGSAATAITDPRRGDMVAAMGETTAVGPVLENIRRRMESDKIGKKLLMEKPRISNETIDRKWLAQLPDGTLGKHYSNFLERLNTSPDARPTVKYIDNLEHLYVMQRYRETHDFTHIALEQKTNMLGEVTVKYFEGIQYGLPMCVSGGIFGGARLLTKNRSEFLHKNLPWVVEQAKTARFFMAFDWENHFESQLSDVQKELNVANMTESDVAESIGDIVSRLNNALDDLETKKNQTPSVLKGPTVSQERPSAPYRQKIEKLSAEVVDSNPYSRLMALQRMGIVRDYEQIRDKTVAVVGVGGVGSVVAEMLTRCGIGKLILFDYDKVEIANMNRLFYQPNQAGLSKVEAARDTLIHVNPDVQIEVHNFNITTMDNFDVFVGRIRNGSLKSGKIDLVLSCVDNFEARMAVNMACNEENQIWMESGVSENAVSGHIQYIEPGKTACFACVPPLVVASNIDERTLKREGVCAASLPTTMAVVAGFLVMNTLKYLLNFGEVSHYVGYNALADFFPRESIKPNPSCDDRHCQIRQKEYEEKISSEPITLDIQAPEDEPIIHEENDWGIEVVDSDTTEAPSSSAATEVAPGLKFAYEPTQTPKKNSSDNLKLSPSQAVTKEWMENIRDALLEEDRLKKEQNKRK</sequence>
<keyword evidence="8 16" id="KW-0862">Zinc</keyword>
<comment type="pathway">
    <text evidence="16">Cofactor biosynthesis; ubiquinone biosynthesis.</text>
</comment>
<dbReference type="GO" id="GO:0005524">
    <property type="term" value="F:ATP binding"/>
    <property type="evidence" value="ECO:0007669"/>
    <property type="project" value="UniProtKB-KW"/>
</dbReference>
<comment type="function">
    <text evidence="13">E1-like enzyme which activates ufm-1. Required for interaction between ufm-1 and ufc-1.</text>
</comment>
<evidence type="ECO:0000256" key="7">
    <source>
        <dbReference type="ARBA" id="ARBA00022792"/>
    </source>
</evidence>
<keyword evidence="7 16" id="KW-0999">Mitochondrion inner membrane</keyword>
<gene>
    <name evidence="16" type="primary">coq-4</name>
    <name evidence="19" type="ORF">L3Y34_015235</name>
</gene>
<evidence type="ECO:0000256" key="10">
    <source>
        <dbReference type="ARBA" id="ARBA00023128"/>
    </source>
</evidence>
<evidence type="ECO:0000256" key="1">
    <source>
        <dbReference type="ARBA" id="ARBA00005339"/>
    </source>
</evidence>
<evidence type="ECO:0000256" key="5">
    <source>
        <dbReference type="ARBA" id="ARBA00022741"/>
    </source>
</evidence>
<evidence type="ECO:0000259" key="18">
    <source>
        <dbReference type="Pfam" id="PF00899"/>
    </source>
</evidence>
<comment type="subunit">
    <text evidence="16">Component of a multi-subunit COQ enzyme complex.</text>
</comment>
<evidence type="ECO:0000256" key="6">
    <source>
        <dbReference type="ARBA" id="ARBA00022786"/>
    </source>
</evidence>
<dbReference type="CDD" id="cd00757">
    <property type="entry name" value="ThiF_MoeB_HesA_family"/>
    <property type="match status" value="1"/>
</dbReference>
<comment type="subcellular location">
    <subcellularLocation>
        <location evidence="16">Mitochondrion inner membrane</location>
        <topology evidence="16">Peripheral membrane protein</topology>
        <orientation evidence="16">Matrix side</orientation>
    </subcellularLocation>
</comment>
<dbReference type="PANTHER" id="PTHR12922:SF7">
    <property type="entry name" value="UBIQUINONE BIOSYNTHESIS PROTEIN COQ4 HOMOLOG, MITOCHONDRIAL"/>
    <property type="match status" value="1"/>
</dbReference>
<evidence type="ECO:0000256" key="11">
    <source>
        <dbReference type="ARBA" id="ARBA00023136"/>
    </source>
</evidence>
<evidence type="ECO:0000256" key="13">
    <source>
        <dbReference type="ARBA" id="ARBA00055657"/>
    </source>
</evidence>
<evidence type="ECO:0000256" key="12">
    <source>
        <dbReference type="ARBA" id="ARBA00023239"/>
    </source>
</evidence>
<organism evidence="19 20">
    <name type="scientific">Caenorhabditis briggsae</name>
    <dbReference type="NCBI Taxonomy" id="6238"/>
    <lineage>
        <taxon>Eukaryota</taxon>
        <taxon>Metazoa</taxon>
        <taxon>Ecdysozoa</taxon>
        <taxon>Nematoda</taxon>
        <taxon>Chromadorea</taxon>
        <taxon>Rhabditida</taxon>
        <taxon>Rhabditina</taxon>
        <taxon>Rhabditomorpha</taxon>
        <taxon>Rhabditoidea</taxon>
        <taxon>Rhabditidae</taxon>
        <taxon>Peloderinae</taxon>
        <taxon>Caenorhabditis</taxon>
    </lineage>
</organism>
<dbReference type="InterPro" id="IPR035985">
    <property type="entry name" value="Ubiquitin-activating_enz"/>
</dbReference>
<evidence type="ECO:0000313" key="19">
    <source>
        <dbReference type="EMBL" id="ULU11682.1"/>
    </source>
</evidence>
<comment type="catalytic activity">
    <reaction evidence="16">
        <text>a 4-hydroxy-3-methoxy-5-(all-trans-polyprenyl)benzoate + H(+) = a 2-methoxy-6-(all-trans-polyprenyl)phenol + CO2</text>
        <dbReference type="Rhea" id="RHEA:81179"/>
        <dbReference type="Rhea" id="RHEA-COMP:9551"/>
        <dbReference type="Rhea" id="RHEA-COMP:10931"/>
        <dbReference type="ChEBI" id="CHEBI:15378"/>
        <dbReference type="ChEBI" id="CHEBI:16526"/>
        <dbReference type="ChEBI" id="CHEBI:62731"/>
        <dbReference type="ChEBI" id="CHEBI:84443"/>
        <dbReference type="EC" id="4.1.1.130"/>
    </reaction>
</comment>
<dbReference type="Pfam" id="PF00899">
    <property type="entry name" value="ThiF"/>
    <property type="match status" value="1"/>
</dbReference>
<evidence type="ECO:0000256" key="3">
    <source>
        <dbReference type="ARBA" id="ARBA00022688"/>
    </source>
</evidence>
<comment type="similarity">
    <text evidence="16">Belongs to the COQ4 family.</text>
</comment>
<feature type="binding site" evidence="16">
    <location>
        <position position="137"/>
    </location>
    <ligand>
        <name>Zn(2+)</name>
        <dbReference type="ChEBI" id="CHEBI:29105"/>
    </ligand>
</feature>
<evidence type="ECO:0000256" key="9">
    <source>
        <dbReference type="ARBA" id="ARBA00022840"/>
    </source>
</evidence>
<keyword evidence="4 16" id="KW-0479">Metal-binding</keyword>